<dbReference type="PANTHER" id="PTHR13622:SF8">
    <property type="entry name" value="THIAMIN PYROPHOSPHOKINASE 1"/>
    <property type="match status" value="1"/>
</dbReference>
<dbReference type="InterPro" id="IPR015797">
    <property type="entry name" value="NUDIX_hydrolase-like_dom_sf"/>
</dbReference>
<dbReference type="Pfam" id="PF00293">
    <property type="entry name" value="NUDIX"/>
    <property type="match status" value="1"/>
</dbReference>
<name>A0A380TME2_9ZZZZ</name>
<dbReference type="AlphaFoldDB" id="A0A380TME2"/>
<organism evidence="2">
    <name type="scientific">metagenome</name>
    <dbReference type="NCBI Taxonomy" id="256318"/>
    <lineage>
        <taxon>unclassified sequences</taxon>
        <taxon>metagenomes</taxon>
    </lineage>
</organism>
<evidence type="ECO:0000313" key="2">
    <source>
        <dbReference type="EMBL" id="SUS08884.1"/>
    </source>
</evidence>
<accession>A0A380TME2</accession>
<dbReference type="Gene3D" id="3.90.79.10">
    <property type="entry name" value="Nucleoside Triphosphate Pyrophosphohydrolase"/>
    <property type="match status" value="1"/>
</dbReference>
<dbReference type="PANTHER" id="PTHR13622">
    <property type="entry name" value="THIAMIN PYROPHOSPHOKINASE"/>
    <property type="match status" value="1"/>
</dbReference>
<evidence type="ECO:0000259" key="1">
    <source>
        <dbReference type="PROSITE" id="PS51462"/>
    </source>
</evidence>
<dbReference type="CDD" id="cd03676">
    <property type="entry name" value="NUDIX_Tnr3_like"/>
    <property type="match status" value="1"/>
</dbReference>
<dbReference type="InterPro" id="IPR031804">
    <property type="entry name" value="DUF4743"/>
</dbReference>
<dbReference type="Pfam" id="PF15916">
    <property type="entry name" value="DUF4743"/>
    <property type="match status" value="1"/>
</dbReference>
<dbReference type="EMBL" id="UIDG01000649">
    <property type="protein sequence ID" value="SUS08884.1"/>
    <property type="molecule type" value="Genomic_DNA"/>
</dbReference>
<gene>
    <name evidence="2" type="ORF">DF3PB_930002</name>
</gene>
<dbReference type="PROSITE" id="PS51462">
    <property type="entry name" value="NUDIX"/>
    <property type="match status" value="1"/>
</dbReference>
<reference evidence="2" key="1">
    <citation type="submission" date="2018-07" db="EMBL/GenBank/DDBJ databases">
        <authorList>
            <person name="Quirk P.G."/>
            <person name="Krulwich T.A."/>
        </authorList>
    </citation>
    <scope>NUCLEOTIDE SEQUENCE</scope>
</reference>
<feature type="domain" description="Nudix hydrolase" evidence="1">
    <location>
        <begin position="116"/>
        <end position="257"/>
    </location>
</feature>
<dbReference type="GO" id="GO:0044715">
    <property type="term" value="F:8-oxo-dGDP phosphatase activity"/>
    <property type="evidence" value="ECO:0007669"/>
    <property type="project" value="TreeGrafter"/>
</dbReference>
<dbReference type="FunFam" id="3.90.79.10:FF:000019">
    <property type="entry name" value="Thiamin pyrophosphokinase, putative"/>
    <property type="match status" value="1"/>
</dbReference>
<sequence>MSFLDRVRACARFDPSDYRPFVVEGEVVGFVEPDFGALLAAFPSVFEWTGGRLELSSTLSTADQRTVAVEAALQQLRTRGLLGGWRDEPYPVLSSRSETALLTVERAAVPRFGLVASGVHVNGFVRSERGLKIWGGRRSLTKPTAPGKLDQLVAGGRPAGYTVRETLIKEAAEEASISDALIRSAQAVGIITYATRQPEGLRRDVLYLYDLELPEDFVPVNTDDEIAAFELWPIEQVIETVRDTDAFKFNCALVVIDFLMRHGHLDPDDADYVAVADGLRSLPVASARLMQAPPS</sequence>
<dbReference type="SUPFAM" id="SSF55811">
    <property type="entry name" value="Nudix"/>
    <property type="match status" value="1"/>
</dbReference>
<dbReference type="InterPro" id="IPR000086">
    <property type="entry name" value="NUDIX_hydrolase_dom"/>
</dbReference>
<proteinExistence type="predicted"/>
<protein>
    <recommendedName>
        <fullName evidence="1">Nudix hydrolase domain-containing protein</fullName>
    </recommendedName>
</protein>